<evidence type="ECO:0000259" key="1">
    <source>
        <dbReference type="Pfam" id="PF13683"/>
    </source>
</evidence>
<dbReference type="InterPro" id="IPR012337">
    <property type="entry name" value="RNaseH-like_sf"/>
</dbReference>
<accession>A0A840VS61</accession>
<dbReference type="AlphaFoldDB" id="A0A840VS61"/>
<name>A0A840VS61_9PROT</name>
<dbReference type="GO" id="GO:0015074">
    <property type="term" value="P:DNA integration"/>
    <property type="evidence" value="ECO:0007669"/>
    <property type="project" value="InterPro"/>
</dbReference>
<organism evidence="2 3">
    <name type="scientific">Acidocella aromatica</name>
    <dbReference type="NCBI Taxonomy" id="1303579"/>
    <lineage>
        <taxon>Bacteria</taxon>
        <taxon>Pseudomonadati</taxon>
        <taxon>Pseudomonadota</taxon>
        <taxon>Alphaproteobacteria</taxon>
        <taxon>Acetobacterales</taxon>
        <taxon>Acidocellaceae</taxon>
        <taxon>Acidocella</taxon>
    </lineage>
</organism>
<evidence type="ECO:0000313" key="3">
    <source>
        <dbReference type="Proteomes" id="UP000553706"/>
    </source>
</evidence>
<protein>
    <submittedName>
        <fullName evidence="2">Transposase InsO family protein</fullName>
    </submittedName>
</protein>
<gene>
    <name evidence="2" type="ORF">HNP71_002715</name>
</gene>
<dbReference type="Gene3D" id="3.30.420.10">
    <property type="entry name" value="Ribonuclease H-like superfamily/Ribonuclease H"/>
    <property type="match status" value="1"/>
</dbReference>
<feature type="domain" description="Integrase catalytic" evidence="1">
    <location>
        <begin position="9"/>
        <end position="39"/>
    </location>
</feature>
<dbReference type="Proteomes" id="UP000553706">
    <property type="component" value="Unassembled WGS sequence"/>
</dbReference>
<dbReference type="GO" id="GO:0003676">
    <property type="term" value="F:nucleic acid binding"/>
    <property type="evidence" value="ECO:0007669"/>
    <property type="project" value="InterPro"/>
</dbReference>
<dbReference type="SUPFAM" id="SSF53098">
    <property type="entry name" value="Ribonuclease H-like"/>
    <property type="match status" value="1"/>
</dbReference>
<dbReference type="InterPro" id="IPR036397">
    <property type="entry name" value="RNaseH_sf"/>
</dbReference>
<proteinExistence type="predicted"/>
<keyword evidence="3" id="KW-1185">Reference proteome</keyword>
<evidence type="ECO:0000313" key="2">
    <source>
        <dbReference type="EMBL" id="MBB5374441.1"/>
    </source>
</evidence>
<dbReference type="EMBL" id="JACHFJ010000018">
    <property type="protein sequence ID" value="MBB5374441.1"/>
    <property type="molecule type" value="Genomic_DNA"/>
</dbReference>
<dbReference type="Pfam" id="PF13683">
    <property type="entry name" value="rve_3"/>
    <property type="match status" value="1"/>
</dbReference>
<reference evidence="2 3" key="1">
    <citation type="submission" date="2020-08" db="EMBL/GenBank/DDBJ databases">
        <title>Genomic Encyclopedia of Type Strains, Phase IV (KMG-IV): sequencing the most valuable type-strain genomes for metagenomic binning, comparative biology and taxonomic classification.</title>
        <authorList>
            <person name="Goeker M."/>
        </authorList>
    </citation>
    <scope>NUCLEOTIDE SEQUENCE [LARGE SCALE GENOMIC DNA]</scope>
    <source>
        <strain evidence="2 3">DSM 27026</strain>
    </source>
</reference>
<sequence length="39" mass="4543">MATSESQRSVLWHYIVPGKPQQNGFIESFNGRFRDECLN</sequence>
<dbReference type="PANTHER" id="PTHR47515:SF1">
    <property type="entry name" value="BLR2054 PROTEIN"/>
    <property type="match status" value="1"/>
</dbReference>
<dbReference type="PANTHER" id="PTHR47515">
    <property type="entry name" value="LOW CALCIUM RESPONSE LOCUS PROTEIN T"/>
    <property type="match status" value="1"/>
</dbReference>
<dbReference type="InterPro" id="IPR001584">
    <property type="entry name" value="Integrase_cat-core"/>
</dbReference>
<comment type="caution">
    <text evidence="2">The sequence shown here is derived from an EMBL/GenBank/DDBJ whole genome shotgun (WGS) entry which is preliminary data.</text>
</comment>